<dbReference type="PROSITE" id="PS01311">
    <property type="entry name" value="LGT"/>
    <property type="match status" value="1"/>
</dbReference>
<dbReference type="GO" id="GO:0008961">
    <property type="term" value="F:phosphatidylglycerol-prolipoprotein diacylglyceryl transferase activity"/>
    <property type="evidence" value="ECO:0007669"/>
    <property type="project" value="UniProtKB-UniRule"/>
</dbReference>
<protein>
    <recommendedName>
        <fullName evidence="7">Phosphatidylglycerol--prolipoprotein diacylglyceryl transferase</fullName>
        <ecNumber evidence="7">2.5.1.145</ecNumber>
    </recommendedName>
</protein>
<feature type="transmembrane region" description="Helical" evidence="7">
    <location>
        <begin position="178"/>
        <end position="195"/>
    </location>
</feature>
<keyword evidence="3 7" id="KW-0808">Transferase</keyword>
<keyword evidence="8" id="KW-0449">Lipoprotein</keyword>
<feature type="transmembrane region" description="Helical" evidence="7">
    <location>
        <begin position="97"/>
        <end position="114"/>
    </location>
</feature>
<accession>A0A4Q7YL24</accession>
<reference evidence="8 9" key="1">
    <citation type="submission" date="2019-02" db="EMBL/GenBank/DDBJ databases">
        <title>Genomic Encyclopedia of Type Strains, Phase IV (KMG-IV): sequencing the most valuable type-strain genomes for metagenomic binning, comparative biology and taxonomic classification.</title>
        <authorList>
            <person name="Goeker M."/>
        </authorList>
    </citation>
    <scope>NUCLEOTIDE SEQUENCE [LARGE SCALE GENOMIC DNA]</scope>
    <source>
        <strain evidence="8 9">DSM 105135</strain>
    </source>
</reference>
<evidence type="ECO:0000256" key="3">
    <source>
        <dbReference type="ARBA" id="ARBA00022679"/>
    </source>
</evidence>
<keyword evidence="9" id="KW-1185">Reference proteome</keyword>
<dbReference type="PANTHER" id="PTHR30589:SF0">
    <property type="entry name" value="PHOSPHATIDYLGLYCEROL--PROLIPOPROTEIN DIACYLGLYCERYL TRANSFERASE"/>
    <property type="match status" value="1"/>
</dbReference>
<gene>
    <name evidence="7" type="primary">lgt</name>
    <name evidence="8" type="ORF">EV700_2836</name>
</gene>
<organism evidence="8 9">
    <name type="scientific">Fluviicoccus keumensis</name>
    <dbReference type="NCBI Taxonomy" id="1435465"/>
    <lineage>
        <taxon>Bacteria</taxon>
        <taxon>Pseudomonadati</taxon>
        <taxon>Pseudomonadota</taxon>
        <taxon>Gammaproteobacteria</taxon>
        <taxon>Moraxellales</taxon>
        <taxon>Moraxellaceae</taxon>
        <taxon>Fluviicoccus</taxon>
    </lineage>
</organism>
<comment type="caution">
    <text evidence="8">The sequence shown here is derived from an EMBL/GenBank/DDBJ whole genome shotgun (WGS) entry which is preliminary data.</text>
</comment>
<evidence type="ECO:0000256" key="1">
    <source>
        <dbReference type="ARBA" id="ARBA00007150"/>
    </source>
</evidence>
<keyword evidence="2 7" id="KW-1003">Cell membrane</keyword>
<evidence type="ECO:0000256" key="5">
    <source>
        <dbReference type="ARBA" id="ARBA00022989"/>
    </source>
</evidence>
<evidence type="ECO:0000256" key="6">
    <source>
        <dbReference type="ARBA" id="ARBA00023136"/>
    </source>
</evidence>
<evidence type="ECO:0000256" key="4">
    <source>
        <dbReference type="ARBA" id="ARBA00022692"/>
    </source>
</evidence>
<name>A0A4Q7YL24_9GAMM</name>
<dbReference type="EMBL" id="SHKX01000014">
    <property type="protein sequence ID" value="RZU38257.1"/>
    <property type="molecule type" value="Genomic_DNA"/>
</dbReference>
<dbReference type="UniPathway" id="UPA00664"/>
<proteinExistence type="inferred from homology"/>
<dbReference type="Proteomes" id="UP000292423">
    <property type="component" value="Unassembled WGS sequence"/>
</dbReference>
<dbReference type="AlphaFoldDB" id="A0A4Q7YL24"/>
<dbReference type="GO" id="GO:0042158">
    <property type="term" value="P:lipoprotein biosynthetic process"/>
    <property type="evidence" value="ECO:0007669"/>
    <property type="project" value="UniProtKB-UniRule"/>
</dbReference>
<dbReference type="NCBIfam" id="TIGR00544">
    <property type="entry name" value="lgt"/>
    <property type="match status" value="1"/>
</dbReference>
<dbReference type="PANTHER" id="PTHR30589">
    <property type="entry name" value="PROLIPOPROTEIN DIACYLGLYCERYL TRANSFERASE"/>
    <property type="match status" value="1"/>
</dbReference>
<feature type="transmembrane region" description="Helical" evidence="7">
    <location>
        <begin position="121"/>
        <end position="139"/>
    </location>
</feature>
<evidence type="ECO:0000313" key="8">
    <source>
        <dbReference type="EMBL" id="RZU38257.1"/>
    </source>
</evidence>
<feature type="transmembrane region" description="Helical" evidence="7">
    <location>
        <begin position="20"/>
        <end position="37"/>
    </location>
</feature>
<feature type="binding site" evidence="7">
    <location>
        <position position="140"/>
    </location>
    <ligand>
        <name>a 1,2-diacyl-sn-glycero-3-phospho-(1'-sn-glycerol)</name>
        <dbReference type="ChEBI" id="CHEBI:64716"/>
    </ligand>
</feature>
<sequence>MLVYPQIDPVAVHLGPLKVHWYGLMYLCAFAAAYALGKYRARNQPLWQQNPEQISDLIFYAAMGVVLGGRLGYVFFYSFDHFLEDPRWIYQVWKGGMSFHGGFLGVMAAMVIYARRYQMTFWNVMDFVAPLVPLGIFFGRMGNFIGGELWGRPVTNPDYPLAMIFPHVDHLPRHPSQLYEGALEGLLLFAVTWWFSSRPRPEKAVAGIFALGYGCARFFVEFFREPDADKGYIAFNWLTMGQLLSTPLILVGILLLVLAYRFPKTPTASQPS</sequence>
<keyword evidence="5 7" id="KW-1133">Transmembrane helix</keyword>
<evidence type="ECO:0000256" key="7">
    <source>
        <dbReference type="HAMAP-Rule" id="MF_01147"/>
    </source>
</evidence>
<comment type="pathway">
    <text evidence="7">Protein modification; lipoprotein biosynthesis (diacylglyceryl transfer).</text>
</comment>
<keyword evidence="4 7" id="KW-0812">Transmembrane</keyword>
<dbReference type="OrthoDB" id="871140at2"/>
<evidence type="ECO:0000256" key="2">
    <source>
        <dbReference type="ARBA" id="ARBA00022475"/>
    </source>
</evidence>
<dbReference type="EC" id="2.5.1.145" evidence="7"/>
<comment type="function">
    <text evidence="7">Catalyzes the transfer of the diacylglyceryl group from phosphatidylglycerol to the sulfhydryl group of the N-terminal cysteine of a prolipoprotein, the first step in the formation of mature lipoproteins.</text>
</comment>
<dbReference type="GO" id="GO:0005886">
    <property type="term" value="C:plasma membrane"/>
    <property type="evidence" value="ECO:0007669"/>
    <property type="project" value="UniProtKB-SubCell"/>
</dbReference>
<dbReference type="InterPro" id="IPR001640">
    <property type="entry name" value="Lgt"/>
</dbReference>
<dbReference type="Pfam" id="PF01790">
    <property type="entry name" value="LGT"/>
    <property type="match status" value="1"/>
</dbReference>
<comment type="similarity">
    <text evidence="1 7">Belongs to the Lgt family.</text>
</comment>
<dbReference type="HAMAP" id="MF_01147">
    <property type="entry name" value="Lgt"/>
    <property type="match status" value="1"/>
</dbReference>
<evidence type="ECO:0000313" key="9">
    <source>
        <dbReference type="Proteomes" id="UP000292423"/>
    </source>
</evidence>
<feature type="transmembrane region" description="Helical" evidence="7">
    <location>
        <begin position="204"/>
        <end position="223"/>
    </location>
</feature>
<comment type="catalytic activity">
    <reaction evidence="7">
        <text>L-cysteinyl-[prolipoprotein] + a 1,2-diacyl-sn-glycero-3-phospho-(1'-sn-glycerol) = an S-1,2-diacyl-sn-glyceryl-L-cysteinyl-[prolipoprotein] + sn-glycerol 1-phosphate + H(+)</text>
        <dbReference type="Rhea" id="RHEA:56712"/>
        <dbReference type="Rhea" id="RHEA-COMP:14679"/>
        <dbReference type="Rhea" id="RHEA-COMP:14680"/>
        <dbReference type="ChEBI" id="CHEBI:15378"/>
        <dbReference type="ChEBI" id="CHEBI:29950"/>
        <dbReference type="ChEBI" id="CHEBI:57685"/>
        <dbReference type="ChEBI" id="CHEBI:64716"/>
        <dbReference type="ChEBI" id="CHEBI:140658"/>
        <dbReference type="EC" id="2.5.1.145"/>
    </reaction>
</comment>
<comment type="subcellular location">
    <subcellularLocation>
        <location evidence="7">Cell membrane</location>
        <topology evidence="7">Multi-pass membrane protein</topology>
    </subcellularLocation>
</comment>
<dbReference type="RefSeq" id="WP_130414935.1">
    <property type="nucleotide sequence ID" value="NZ_SHKX01000014.1"/>
</dbReference>
<keyword evidence="6 7" id="KW-0472">Membrane</keyword>
<feature type="transmembrane region" description="Helical" evidence="7">
    <location>
        <begin position="243"/>
        <end position="262"/>
    </location>
</feature>
<feature type="transmembrane region" description="Helical" evidence="7">
    <location>
        <begin position="57"/>
        <end position="77"/>
    </location>
</feature>